<name>A0A256G6P7_9HYPH</name>
<gene>
    <name evidence="1" type="ORF">CEV31_0250</name>
</gene>
<evidence type="ECO:0000313" key="2">
    <source>
        <dbReference type="Proteomes" id="UP000215590"/>
    </source>
</evidence>
<dbReference type="Proteomes" id="UP000215590">
    <property type="component" value="Unassembled WGS sequence"/>
</dbReference>
<keyword evidence="2" id="KW-1185">Reference proteome</keyword>
<protein>
    <submittedName>
        <fullName evidence="1">Uncharacterized protein</fullName>
    </submittedName>
</protein>
<comment type="caution">
    <text evidence="1">The sequence shown here is derived from an EMBL/GenBank/DDBJ whole genome shotgun (WGS) entry which is preliminary data.</text>
</comment>
<reference evidence="1 2" key="1">
    <citation type="submission" date="2017-07" db="EMBL/GenBank/DDBJ databases">
        <title>Phylogenetic study on the rhizospheric bacterium Ochrobactrum sp. A44.</title>
        <authorList>
            <person name="Krzyzanowska D.M."/>
            <person name="Ossowicki A."/>
            <person name="Rajewska M."/>
            <person name="Maciag T."/>
            <person name="Kaczynski Z."/>
            <person name="Czerwicka M."/>
            <person name="Jafra S."/>
        </authorList>
    </citation>
    <scope>NUCLEOTIDE SEQUENCE [LARGE SCALE GENOMIC DNA]</scope>
    <source>
        <strain evidence="1 2">DSM 7216</strain>
    </source>
</reference>
<evidence type="ECO:0000313" key="1">
    <source>
        <dbReference type="EMBL" id="OYR22331.1"/>
    </source>
</evidence>
<dbReference type="AlphaFoldDB" id="A0A256G6P7"/>
<proteinExistence type="predicted"/>
<accession>A0A256G6P7</accession>
<sequence length="37" mass="4150">MNMIQMGILLRLIIRWLLAIAHTGNGSAQKVDEKGTR</sequence>
<dbReference type="EMBL" id="NNRJ01000007">
    <property type="protein sequence ID" value="OYR22331.1"/>
    <property type="molecule type" value="Genomic_DNA"/>
</dbReference>
<organism evidence="1 2">
    <name type="scientific">Brucella thiophenivorans</name>
    <dbReference type="NCBI Taxonomy" id="571255"/>
    <lineage>
        <taxon>Bacteria</taxon>
        <taxon>Pseudomonadati</taxon>
        <taxon>Pseudomonadota</taxon>
        <taxon>Alphaproteobacteria</taxon>
        <taxon>Hyphomicrobiales</taxon>
        <taxon>Brucellaceae</taxon>
        <taxon>Brucella/Ochrobactrum group</taxon>
        <taxon>Brucella</taxon>
    </lineage>
</organism>